<dbReference type="InterPro" id="IPR013762">
    <property type="entry name" value="Integrase-like_cat_sf"/>
</dbReference>
<dbReference type="Pfam" id="PF22022">
    <property type="entry name" value="Phage_int_M"/>
    <property type="match status" value="1"/>
</dbReference>
<evidence type="ECO:0000256" key="4">
    <source>
        <dbReference type="ARBA" id="ARBA00023172"/>
    </source>
</evidence>
<protein>
    <submittedName>
        <fullName evidence="6">Integrase family protein</fullName>
    </submittedName>
</protein>
<dbReference type="Gene3D" id="1.10.443.10">
    <property type="entry name" value="Intergrase catalytic core"/>
    <property type="match status" value="1"/>
</dbReference>
<dbReference type="CDD" id="cd00801">
    <property type="entry name" value="INT_P4_C"/>
    <property type="match status" value="1"/>
</dbReference>
<evidence type="ECO:0000256" key="2">
    <source>
        <dbReference type="ARBA" id="ARBA00022908"/>
    </source>
</evidence>
<dbReference type="Pfam" id="PF13356">
    <property type="entry name" value="Arm-DNA-bind_3"/>
    <property type="match status" value="1"/>
</dbReference>
<reference evidence="6 7" key="1">
    <citation type="submission" date="2015-03" db="EMBL/GenBank/DDBJ databases">
        <authorList>
            <consortium name="Pathogen Informatics"/>
            <person name="Murphy D."/>
        </authorList>
    </citation>
    <scope>NUCLEOTIDE SEQUENCE [LARGE SCALE GENOMIC DNA]</scope>
    <source>
        <strain evidence="7">type strain: CIP110231</strain>
    </source>
</reference>
<dbReference type="InterPro" id="IPR010998">
    <property type="entry name" value="Integrase_recombinase_N"/>
</dbReference>
<organism evidence="6 7">
    <name type="scientific">Yersinia nurmii</name>
    <dbReference type="NCBI Taxonomy" id="685706"/>
    <lineage>
        <taxon>Bacteria</taxon>
        <taxon>Pseudomonadati</taxon>
        <taxon>Pseudomonadota</taxon>
        <taxon>Gammaproteobacteria</taxon>
        <taxon>Enterobacterales</taxon>
        <taxon>Yersiniaceae</taxon>
        <taxon>Yersinia</taxon>
    </lineage>
</organism>
<dbReference type="InterPro" id="IPR002104">
    <property type="entry name" value="Integrase_catalytic"/>
</dbReference>
<proteinExistence type="inferred from homology"/>
<dbReference type="EMBL" id="CPYD01000012">
    <property type="protein sequence ID" value="CNE99343.1"/>
    <property type="molecule type" value="Genomic_DNA"/>
</dbReference>
<comment type="caution">
    <text evidence="6">The sequence shown here is derived from an EMBL/GenBank/DDBJ whole genome shotgun (WGS) entry which is preliminary data.</text>
</comment>
<feature type="domain" description="Tyr recombinase" evidence="5">
    <location>
        <begin position="201"/>
        <end position="383"/>
    </location>
</feature>
<dbReference type="Proteomes" id="UP000040578">
    <property type="component" value="Unassembled WGS sequence"/>
</dbReference>
<dbReference type="InterPro" id="IPR038488">
    <property type="entry name" value="Integrase_DNA-bd_sf"/>
</dbReference>
<evidence type="ECO:0000313" key="7">
    <source>
        <dbReference type="Proteomes" id="UP000040578"/>
    </source>
</evidence>
<dbReference type="PANTHER" id="PTHR30629:SF2">
    <property type="entry name" value="PROPHAGE INTEGRASE INTS-RELATED"/>
    <property type="match status" value="1"/>
</dbReference>
<dbReference type="PROSITE" id="PS51898">
    <property type="entry name" value="TYR_RECOMBINASE"/>
    <property type="match status" value="1"/>
</dbReference>
<dbReference type="Pfam" id="PF00589">
    <property type="entry name" value="Phage_integrase"/>
    <property type="match status" value="1"/>
</dbReference>
<dbReference type="Gene3D" id="1.10.150.130">
    <property type="match status" value="1"/>
</dbReference>
<gene>
    <name evidence="6" type="primary">intS_4</name>
    <name evidence="6" type="ORF">ERS137967_03067</name>
</gene>
<name>A0ABM9SL88_9GAMM</name>
<comment type="similarity">
    <text evidence="1">Belongs to the 'phage' integrase family.</text>
</comment>
<dbReference type="InterPro" id="IPR053876">
    <property type="entry name" value="Phage_int_M"/>
</dbReference>
<dbReference type="SUPFAM" id="SSF56349">
    <property type="entry name" value="DNA breaking-rejoining enzymes"/>
    <property type="match status" value="1"/>
</dbReference>
<dbReference type="RefSeq" id="WP_049600678.1">
    <property type="nucleotide sequence ID" value="NZ_CPYD01000012.1"/>
</dbReference>
<keyword evidence="7" id="KW-1185">Reference proteome</keyword>
<evidence type="ECO:0000313" key="6">
    <source>
        <dbReference type="EMBL" id="CNE99343.1"/>
    </source>
</evidence>
<dbReference type="InterPro" id="IPR011010">
    <property type="entry name" value="DNA_brk_join_enz"/>
</dbReference>
<accession>A0ABM9SL88</accession>
<keyword evidence="3" id="KW-0238">DNA-binding</keyword>
<dbReference type="InterPro" id="IPR050808">
    <property type="entry name" value="Phage_Integrase"/>
</dbReference>
<keyword evidence="4" id="KW-0233">DNA recombination</keyword>
<evidence type="ECO:0000256" key="3">
    <source>
        <dbReference type="ARBA" id="ARBA00023125"/>
    </source>
</evidence>
<keyword evidence="2" id="KW-0229">DNA integration</keyword>
<dbReference type="Gene3D" id="3.30.160.390">
    <property type="entry name" value="Integrase, DNA-binding domain"/>
    <property type="match status" value="1"/>
</dbReference>
<sequence>MALNDTKLRKIVGKPYDGPTELPDANGLSVRVSPKGLVSFQYRYRFAGKLQRMKIGTYGTMSLKEARDAVEVCRYHVSEGRDPSVQRKMAMNEKIQAPSVSDCISEWLESPQAKKLVKYDYWIRMFDLHVTPYVGRMTVDEMQIAHWESVFKRMRENGAPVMAGMMLVKMKQIFNYSLRRNRIIRNVLTPLSVADVGDPIRTIDRFLNDKEIGLFWLAVDSSKLAYQNKLFIKLVLLTGCRGIELRMAKKQDFDLDRKTWAIREELSKTRRRFVRGISDAAVTMLREAFDIYPKLGQVFPPATIQTDRPMSAGVLLSMADQVGRVMGVTDWAMHDLRRTVKTKMAELGIAPHVSEKILGHKMAGMLAVYDHHDYIREQIEAADFWAAKIQMCVDEISPMS</sequence>
<evidence type="ECO:0000259" key="5">
    <source>
        <dbReference type="PROSITE" id="PS51898"/>
    </source>
</evidence>
<dbReference type="InterPro" id="IPR025166">
    <property type="entry name" value="Integrase_DNA_bind_dom"/>
</dbReference>
<dbReference type="PANTHER" id="PTHR30629">
    <property type="entry name" value="PROPHAGE INTEGRASE"/>
    <property type="match status" value="1"/>
</dbReference>
<evidence type="ECO:0000256" key="1">
    <source>
        <dbReference type="ARBA" id="ARBA00008857"/>
    </source>
</evidence>